<dbReference type="EMBL" id="SNXC01000009">
    <property type="protein sequence ID" value="TDO99671.1"/>
    <property type="molecule type" value="Genomic_DNA"/>
</dbReference>
<dbReference type="Proteomes" id="UP000294656">
    <property type="component" value="Unassembled WGS sequence"/>
</dbReference>
<dbReference type="RefSeq" id="WP_133502512.1">
    <property type="nucleotide sequence ID" value="NZ_SNXC01000009.1"/>
</dbReference>
<accession>A0A4R6MDB1</accession>
<dbReference type="AlphaFoldDB" id="A0A4R6MDB1"/>
<name>A0A4R6MDB1_9GAMM</name>
<dbReference type="SUPFAM" id="SSF117991">
    <property type="entry name" value="YbeD/HP0495-like"/>
    <property type="match status" value="1"/>
</dbReference>
<evidence type="ECO:0000313" key="1">
    <source>
        <dbReference type="EMBL" id="TDO99671.1"/>
    </source>
</evidence>
<evidence type="ECO:0000313" key="2">
    <source>
        <dbReference type="Proteomes" id="UP000294656"/>
    </source>
</evidence>
<dbReference type="OrthoDB" id="9793424at2"/>
<protein>
    <submittedName>
        <fullName evidence="1">Uncharacterized protein</fullName>
    </submittedName>
</protein>
<keyword evidence="2" id="KW-1185">Reference proteome</keyword>
<organism evidence="1 2">
    <name type="scientific">Marinomonas balearica</name>
    <dbReference type="NCBI Taxonomy" id="491947"/>
    <lineage>
        <taxon>Bacteria</taxon>
        <taxon>Pseudomonadati</taxon>
        <taxon>Pseudomonadota</taxon>
        <taxon>Gammaproteobacteria</taxon>
        <taxon>Oceanospirillales</taxon>
        <taxon>Oceanospirillaceae</taxon>
        <taxon>Marinomonas</taxon>
    </lineage>
</organism>
<reference evidence="1 2" key="1">
    <citation type="submission" date="2019-03" db="EMBL/GenBank/DDBJ databases">
        <title>Genomic Encyclopedia of Type Strains, Phase III (KMG-III): the genomes of soil and plant-associated and newly described type strains.</title>
        <authorList>
            <person name="Whitman W."/>
        </authorList>
    </citation>
    <scope>NUCLEOTIDE SEQUENCE [LARGE SCALE GENOMIC DNA]</scope>
    <source>
        <strain evidence="1 2">CECT 7378</strain>
    </source>
</reference>
<dbReference type="Gene3D" id="3.30.70.260">
    <property type="match status" value="1"/>
</dbReference>
<dbReference type="InterPro" id="IPR007454">
    <property type="entry name" value="UPF0250_YbeD-like"/>
</dbReference>
<dbReference type="Pfam" id="PF04359">
    <property type="entry name" value="DUF493"/>
    <property type="match status" value="1"/>
</dbReference>
<gene>
    <name evidence="1" type="ORF">DFP79_0658</name>
</gene>
<comment type="caution">
    <text evidence="1">The sequence shown here is derived from an EMBL/GenBank/DDBJ whole genome shotgun (WGS) entry which is preliminary data.</text>
</comment>
<sequence length="100" mass="10906">MALITKNGTPASSTEAPKIEFPCANYLIKVVALDIDGGFEQLVNCLNELVPDLDCSTITNNRSSKGRFISYSFRINAQSEAHLAELNVALKAIESIKMVM</sequence>
<proteinExistence type="predicted"/>
<dbReference type="InterPro" id="IPR027471">
    <property type="entry name" value="YbeD-like_sf"/>
</dbReference>